<dbReference type="STRING" id="106370.Francci3_3844"/>
<evidence type="ECO:0000259" key="1">
    <source>
        <dbReference type="Pfam" id="PF01370"/>
    </source>
</evidence>
<sequence>MTNTGTRTVGITGAQGYVGGVIQDALRKDGWTTVQLVRRPPADLTEEWRFYDSRRALAPGLLDGLDALVHCAYDMRARRWPDIQAANIHPTRALLETAQNFVPKVVVISSMSAYEGTAQLYGTAKLAIERDALAFGASVVRPGLVYGRRAGGMAATLTRLSRLPVSPAPSGNPYQFTVEEEDLAAVVAAILVKDSQISVPLGVAHPEPVSFRHIVAKFAGEAGRSPRFLPVPWKALYGSLVALEAMRIPLPVRSDSILGLVRPAPQVVNYERVKELGVSLRPFPR</sequence>
<reference evidence="2 3" key="1">
    <citation type="journal article" date="2007" name="Genome Res.">
        <title>Genome characteristics of facultatively symbiotic Frankia sp. strains reflect host range and host plant biogeography.</title>
        <authorList>
            <person name="Normand P."/>
            <person name="Lapierre P."/>
            <person name="Tisa L.S."/>
            <person name="Gogarten J.P."/>
            <person name="Alloisio N."/>
            <person name="Bagnarol E."/>
            <person name="Bassi C.A."/>
            <person name="Berry A.M."/>
            <person name="Bickhart D.M."/>
            <person name="Choisne N."/>
            <person name="Couloux A."/>
            <person name="Cournoyer B."/>
            <person name="Cruveiller S."/>
            <person name="Daubin V."/>
            <person name="Demange N."/>
            <person name="Francino M.P."/>
            <person name="Goltsman E."/>
            <person name="Huang Y."/>
            <person name="Kopp O.R."/>
            <person name="Labarre L."/>
            <person name="Lapidus A."/>
            <person name="Lavire C."/>
            <person name="Marechal J."/>
            <person name="Martinez M."/>
            <person name="Mastronunzio J.E."/>
            <person name="Mullin B.C."/>
            <person name="Niemann J."/>
            <person name="Pujic P."/>
            <person name="Rawnsley T."/>
            <person name="Rouy Z."/>
            <person name="Schenowitz C."/>
            <person name="Sellstedt A."/>
            <person name="Tavares F."/>
            <person name="Tomkins J.P."/>
            <person name="Vallenet D."/>
            <person name="Valverde C."/>
            <person name="Wall L.G."/>
            <person name="Wang Y."/>
            <person name="Medigue C."/>
            <person name="Benson D.R."/>
        </authorList>
    </citation>
    <scope>NUCLEOTIDE SEQUENCE [LARGE SCALE GENOMIC DNA]</scope>
    <source>
        <strain evidence="3">DSM 45818 / CECT 9043 / CcI3</strain>
    </source>
</reference>
<proteinExistence type="predicted"/>
<evidence type="ECO:0000313" key="2">
    <source>
        <dbReference type="EMBL" id="ABD13194.1"/>
    </source>
</evidence>
<keyword evidence="3" id="KW-1185">Reference proteome</keyword>
<dbReference type="eggNOG" id="COG0702">
    <property type="taxonomic scope" value="Bacteria"/>
</dbReference>
<name>Q2J698_FRACC</name>
<gene>
    <name evidence="2" type="ordered locus">Francci3_3844</name>
</gene>
<dbReference type="Proteomes" id="UP000001937">
    <property type="component" value="Chromosome"/>
</dbReference>
<evidence type="ECO:0000313" key="3">
    <source>
        <dbReference type="Proteomes" id="UP000001937"/>
    </source>
</evidence>
<feature type="domain" description="NAD-dependent epimerase/dehydratase" evidence="1">
    <location>
        <begin position="11"/>
        <end position="151"/>
    </location>
</feature>
<dbReference type="SUPFAM" id="SSF51735">
    <property type="entry name" value="NAD(P)-binding Rossmann-fold domains"/>
    <property type="match status" value="1"/>
</dbReference>
<protein>
    <submittedName>
        <fullName evidence="2">NAD-dependent epimerase/dehydratase</fullName>
    </submittedName>
</protein>
<dbReference type="AlphaFoldDB" id="Q2J698"/>
<dbReference type="EMBL" id="CP000249">
    <property type="protein sequence ID" value="ABD13194.1"/>
    <property type="molecule type" value="Genomic_DNA"/>
</dbReference>
<organism evidence="2 3">
    <name type="scientific">Frankia casuarinae (strain DSM 45818 / CECT 9043 / HFP020203 / CcI3)</name>
    <dbReference type="NCBI Taxonomy" id="106370"/>
    <lineage>
        <taxon>Bacteria</taxon>
        <taxon>Bacillati</taxon>
        <taxon>Actinomycetota</taxon>
        <taxon>Actinomycetes</taxon>
        <taxon>Frankiales</taxon>
        <taxon>Frankiaceae</taxon>
        <taxon>Frankia</taxon>
    </lineage>
</organism>
<dbReference type="RefSeq" id="WP_011438218.1">
    <property type="nucleotide sequence ID" value="NC_007777.1"/>
</dbReference>
<dbReference type="Gene3D" id="3.40.50.720">
    <property type="entry name" value="NAD(P)-binding Rossmann-like Domain"/>
    <property type="match status" value="1"/>
</dbReference>
<dbReference type="InterPro" id="IPR036291">
    <property type="entry name" value="NAD(P)-bd_dom_sf"/>
</dbReference>
<dbReference type="Pfam" id="PF01370">
    <property type="entry name" value="Epimerase"/>
    <property type="match status" value="1"/>
</dbReference>
<accession>Q2J698</accession>
<dbReference type="KEGG" id="fra:Francci3_3844"/>
<dbReference type="OrthoDB" id="4746915at2"/>
<dbReference type="InterPro" id="IPR001509">
    <property type="entry name" value="Epimerase_deHydtase"/>
</dbReference>
<dbReference type="HOGENOM" id="CLU_955199_0_0_11"/>